<dbReference type="InterPro" id="IPR000010">
    <property type="entry name" value="Cystatin_dom"/>
</dbReference>
<dbReference type="CDD" id="cd00042">
    <property type="entry name" value="CY"/>
    <property type="match status" value="1"/>
</dbReference>
<dbReference type="GO" id="GO:0005737">
    <property type="term" value="C:cytoplasm"/>
    <property type="evidence" value="ECO:0007669"/>
    <property type="project" value="TreeGrafter"/>
</dbReference>
<dbReference type="WBParaSite" id="L893_g16729.t1">
    <property type="protein sequence ID" value="L893_g16729.t1"/>
    <property type="gene ID" value="L893_g16729"/>
</dbReference>
<protein>
    <submittedName>
        <fullName evidence="6">Cystatin domain-containing protein</fullName>
    </submittedName>
</protein>
<dbReference type="SMART" id="SM00043">
    <property type="entry name" value="CY"/>
    <property type="match status" value="1"/>
</dbReference>
<dbReference type="Gene3D" id="3.10.450.10">
    <property type="match status" value="1"/>
</dbReference>
<accession>A0A1I7YIS8</accession>
<evidence type="ECO:0000256" key="3">
    <source>
        <dbReference type="ARBA" id="ARBA00022704"/>
    </source>
</evidence>
<reference evidence="6" key="1">
    <citation type="submission" date="2016-11" db="UniProtKB">
        <authorList>
            <consortium name="WormBaseParasite"/>
        </authorList>
    </citation>
    <scope>IDENTIFICATION</scope>
</reference>
<feature type="domain" description="Cystatin" evidence="4">
    <location>
        <begin position="45"/>
        <end position="126"/>
    </location>
</feature>
<evidence type="ECO:0000256" key="2">
    <source>
        <dbReference type="ARBA" id="ARBA00022690"/>
    </source>
</evidence>
<dbReference type="GO" id="GO:0005615">
    <property type="term" value="C:extracellular space"/>
    <property type="evidence" value="ECO:0007669"/>
    <property type="project" value="TreeGrafter"/>
</dbReference>
<dbReference type="PANTHER" id="PTHR46186:SF2">
    <property type="entry name" value="CYSTATIN"/>
    <property type="match status" value="1"/>
</dbReference>
<name>A0A1I7YIS8_9BILA</name>
<organism evidence="5 6">
    <name type="scientific">Steinernema glaseri</name>
    <dbReference type="NCBI Taxonomy" id="37863"/>
    <lineage>
        <taxon>Eukaryota</taxon>
        <taxon>Metazoa</taxon>
        <taxon>Ecdysozoa</taxon>
        <taxon>Nematoda</taxon>
        <taxon>Chromadorea</taxon>
        <taxon>Rhabditida</taxon>
        <taxon>Tylenchina</taxon>
        <taxon>Panagrolaimomorpha</taxon>
        <taxon>Strongyloidoidea</taxon>
        <taxon>Steinernematidae</taxon>
        <taxon>Steinernema</taxon>
    </lineage>
</organism>
<dbReference type="Pfam" id="PF00031">
    <property type="entry name" value="Cystatin"/>
    <property type="match status" value="1"/>
</dbReference>
<dbReference type="SUPFAM" id="SSF54403">
    <property type="entry name" value="Cystatin/monellin"/>
    <property type="match status" value="1"/>
</dbReference>
<dbReference type="Proteomes" id="UP000095287">
    <property type="component" value="Unplaced"/>
</dbReference>
<evidence type="ECO:0000259" key="4">
    <source>
        <dbReference type="SMART" id="SM00043"/>
    </source>
</evidence>
<dbReference type="AlphaFoldDB" id="A0A1I7YIS8"/>
<sequence length="126" mass="13469">MFSCTPTAPPSRGYYINAASECSTSVTVMITLPLLLCVLLVSATAIPGGFSDGDPNSPEVQRVAKAALAQENKSANGLKIISVKQQVVAGMRYIIKFTYAEGGNDVHEMTVVEVPWEGTLTVEEFK</sequence>
<proteinExistence type="inferred from homology"/>
<evidence type="ECO:0000313" key="6">
    <source>
        <dbReference type="WBParaSite" id="L893_g16729.t1"/>
    </source>
</evidence>
<evidence type="ECO:0000256" key="1">
    <source>
        <dbReference type="ARBA" id="ARBA00009403"/>
    </source>
</evidence>
<dbReference type="GO" id="GO:0031982">
    <property type="term" value="C:vesicle"/>
    <property type="evidence" value="ECO:0007669"/>
    <property type="project" value="TreeGrafter"/>
</dbReference>
<dbReference type="GO" id="GO:0004869">
    <property type="term" value="F:cysteine-type endopeptidase inhibitor activity"/>
    <property type="evidence" value="ECO:0007669"/>
    <property type="project" value="UniProtKB-KW"/>
</dbReference>
<keyword evidence="2" id="KW-0646">Protease inhibitor</keyword>
<dbReference type="PANTHER" id="PTHR46186">
    <property type="entry name" value="CYSTATIN"/>
    <property type="match status" value="1"/>
</dbReference>
<keyword evidence="3" id="KW-0789">Thiol protease inhibitor</keyword>
<keyword evidence="5" id="KW-1185">Reference proteome</keyword>
<comment type="similarity">
    <text evidence="1">Belongs to the cystatin family.</text>
</comment>
<evidence type="ECO:0000313" key="5">
    <source>
        <dbReference type="Proteomes" id="UP000095287"/>
    </source>
</evidence>
<dbReference type="InterPro" id="IPR046350">
    <property type="entry name" value="Cystatin_sf"/>
</dbReference>